<protein>
    <submittedName>
        <fullName evidence="1">Uncharacterized protein</fullName>
    </submittedName>
</protein>
<reference evidence="1 2" key="1">
    <citation type="submission" date="2020-02" db="EMBL/GenBank/DDBJ databases">
        <authorList>
            <person name="Criscuolo A."/>
        </authorList>
    </citation>
    <scope>NUCLEOTIDE SEQUENCE [LARGE SCALE GENOMIC DNA]</scope>
    <source>
        <strain evidence="1">CIP105534</strain>
    </source>
</reference>
<proteinExistence type="predicted"/>
<evidence type="ECO:0000313" key="1">
    <source>
        <dbReference type="EMBL" id="CAA9203733.1"/>
    </source>
</evidence>
<organism evidence="1 2">
    <name type="scientific">Flavobacterium bizetiae</name>
    <dbReference type="NCBI Taxonomy" id="2704140"/>
    <lineage>
        <taxon>Bacteria</taxon>
        <taxon>Pseudomonadati</taxon>
        <taxon>Bacteroidota</taxon>
        <taxon>Flavobacteriia</taxon>
        <taxon>Flavobacteriales</taxon>
        <taxon>Flavobacteriaceae</taxon>
        <taxon>Flavobacterium</taxon>
    </lineage>
</organism>
<dbReference type="Proteomes" id="UP000479938">
    <property type="component" value="Unassembled WGS sequence"/>
</dbReference>
<sequence length="419" mass="48264">MDVVKVMFALLSKSFSEIWSFFSLYSFCSRAGQLRPAKGNDILKYGIIVLNRIFMKKYLLITLACSTICCAQQKYITEQNTTLAKVVTVPIKKDTIRATVKTKPTVVPIDSKNDTNIILVKQEVTSTDWAKYALPILTLFLGIGINRLIDWITKRNATIRNGERWVVELRSTEVPLSQQMTDLIAFRDNLSFTELVIPEIKAMTNLNGDVFKSLDKNEFIKYIEIKNAKPLHKRIFDSKEEKEKAYKKVVSISNYTHGHIAIMEHQHNLISEKFKSYATGTSGHVQSFNNHLQEFLREYGMYNLNYEKEGVNIFEDERTSLLSVLYTAQIAPHIEDGAYNPFKLRDEFFIPSIRHLAHYRFEEKTLVLAKSITACLNDIAGIKMEVVYMTKNVNIILERYTELINYLPDVINDIIGEKE</sequence>
<evidence type="ECO:0000313" key="2">
    <source>
        <dbReference type="Proteomes" id="UP000479938"/>
    </source>
</evidence>
<gene>
    <name evidence="1" type="ORF">FLA105534_04914</name>
</gene>
<dbReference type="RefSeq" id="WP_173973359.1">
    <property type="nucleotide sequence ID" value="NZ_CAJGBH010000050.1"/>
</dbReference>
<dbReference type="EMBL" id="CADCSU010000231">
    <property type="protein sequence ID" value="CAA9203733.1"/>
    <property type="molecule type" value="Genomic_DNA"/>
</dbReference>
<dbReference type="AlphaFoldDB" id="A0A6J4H1X2"/>
<accession>A0A6J4H1X2</accession>
<keyword evidence="2" id="KW-1185">Reference proteome</keyword>
<name>A0A6J4H1X2_9FLAO</name>